<dbReference type="EMBL" id="BAAADD010000004">
    <property type="protein sequence ID" value="GAA0569991.1"/>
    <property type="molecule type" value="Genomic_DNA"/>
</dbReference>
<dbReference type="Proteomes" id="UP001499951">
    <property type="component" value="Unassembled WGS sequence"/>
</dbReference>
<keyword evidence="6" id="KW-1185">Reference proteome</keyword>
<sequence>MTIRRLGDIAMALALLYVCLPVIVLGAVAVWVELAAAPFCRVERVTRGGRIVRLWRLRIVRDTEFGPKLTRTGALLHRYHLEQIPQLLNVMNGDLSLLAPDGTRHEAVGTGKAFALRQR</sequence>
<evidence type="ECO:0000256" key="1">
    <source>
        <dbReference type="ARBA" id="ARBA00006464"/>
    </source>
</evidence>
<keyword evidence="2" id="KW-0270">Exopolysaccharide synthesis</keyword>
<dbReference type="PANTHER" id="PTHR30576:SF0">
    <property type="entry name" value="UNDECAPRENYL-PHOSPHATE N-ACETYLGALACTOSAMINYL 1-PHOSPHATE TRANSFERASE-RELATED"/>
    <property type="match status" value="1"/>
</dbReference>
<dbReference type="InterPro" id="IPR003362">
    <property type="entry name" value="Bact_transf"/>
</dbReference>
<evidence type="ECO:0000313" key="6">
    <source>
        <dbReference type="Proteomes" id="UP001499951"/>
    </source>
</evidence>
<keyword evidence="3" id="KW-1133">Transmembrane helix</keyword>
<name>A0ABN1EMV2_9PROT</name>
<keyword evidence="3" id="KW-0812">Transmembrane</keyword>
<dbReference type="PANTHER" id="PTHR30576">
    <property type="entry name" value="COLANIC BIOSYNTHESIS UDP-GLUCOSE LIPID CARRIER TRANSFERASE"/>
    <property type="match status" value="1"/>
</dbReference>
<gene>
    <name evidence="5" type="ORF">GCM10008942_18460</name>
</gene>
<comment type="caution">
    <text evidence="5">The sequence shown here is derived from an EMBL/GenBank/DDBJ whole genome shotgun (WGS) entry which is preliminary data.</text>
</comment>
<accession>A0ABN1EMV2</accession>
<evidence type="ECO:0000313" key="5">
    <source>
        <dbReference type="EMBL" id="GAA0569991.1"/>
    </source>
</evidence>
<feature type="domain" description="Bacterial sugar transferase" evidence="4">
    <location>
        <begin position="4"/>
        <end position="104"/>
    </location>
</feature>
<feature type="transmembrane region" description="Helical" evidence="3">
    <location>
        <begin position="12"/>
        <end position="32"/>
    </location>
</feature>
<dbReference type="Pfam" id="PF02397">
    <property type="entry name" value="Bac_transf"/>
    <property type="match status" value="1"/>
</dbReference>
<organism evidence="5 6">
    <name type="scientific">Rhizomicrobium electricum</name>
    <dbReference type="NCBI Taxonomy" id="480070"/>
    <lineage>
        <taxon>Bacteria</taxon>
        <taxon>Pseudomonadati</taxon>
        <taxon>Pseudomonadota</taxon>
        <taxon>Alphaproteobacteria</taxon>
        <taxon>Micropepsales</taxon>
        <taxon>Micropepsaceae</taxon>
        <taxon>Rhizomicrobium</taxon>
    </lineage>
</organism>
<comment type="similarity">
    <text evidence="1">Belongs to the bacterial sugar transferase family.</text>
</comment>
<protein>
    <recommendedName>
        <fullName evidence="4">Bacterial sugar transferase domain-containing protein</fullName>
    </recommendedName>
</protein>
<evidence type="ECO:0000256" key="2">
    <source>
        <dbReference type="ARBA" id="ARBA00023169"/>
    </source>
</evidence>
<reference evidence="5 6" key="1">
    <citation type="journal article" date="2019" name="Int. J. Syst. Evol. Microbiol.">
        <title>The Global Catalogue of Microorganisms (GCM) 10K type strain sequencing project: providing services to taxonomists for standard genome sequencing and annotation.</title>
        <authorList>
            <consortium name="The Broad Institute Genomics Platform"/>
            <consortium name="The Broad Institute Genome Sequencing Center for Infectious Disease"/>
            <person name="Wu L."/>
            <person name="Ma J."/>
        </authorList>
    </citation>
    <scope>NUCLEOTIDE SEQUENCE [LARGE SCALE GENOMIC DNA]</scope>
    <source>
        <strain evidence="5 6">JCM 15089</strain>
    </source>
</reference>
<dbReference type="RefSeq" id="WP_166929484.1">
    <property type="nucleotide sequence ID" value="NZ_BAAADD010000004.1"/>
</dbReference>
<evidence type="ECO:0000256" key="3">
    <source>
        <dbReference type="SAM" id="Phobius"/>
    </source>
</evidence>
<proteinExistence type="inferred from homology"/>
<keyword evidence="3" id="KW-0472">Membrane</keyword>
<evidence type="ECO:0000259" key="4">
    <source>
        <dbReference type="Pfam" id="PF02397"/>
    </source>
</evidence>